<sequence>MLSRLVSFTLLKTALTNMVASLKLAVALFCLASVSAIEKALLETFAQVVVNAINKDKDSGDKLYVIQSYDQVKETENGVTFDLFAVQTSCLKDTPLDKAKCTADENSSLLYHKVNVTKKGNDVYSVTNIGSMVPIEPDIE</sequence>
<dbReference type="Proteomes" id="UP000030758">
    <property type="component" value="Unassembled WGS sequence"/>
</dbReference>
<organism evidence="1">
    <name type="scientific">Trichuris suis</name>
    <name type="common">pig whipworm</name>
    <dbReference type="NCBI Taxonomy" id="68888"/>
    <lineage>
        <taxon>Eukaryota</taxon>
        <taxon>Metazoa</taxon>
        <taxon>Ecdysozoa</taxon>
        <taxon>Nematoda</taxon>
        <taxon>Enoplea</taxon>
        <taxon>Dorylaimia</taxon>
        <taxon>Trichinellida</taxon>
        <taxon>Trichuridae</taxon>
        <taxon>Trichuris</taxon>
    </lineage>
</organism>
<dbReference type="EMBL" id="KL367521">
    <property type="protein sequence ID" value="KFD66769.1"/>
    <property type="molecule type" value="Genomic_DNA"/>
</dbReference>
<dbReference type="AlphaFoldDB" id="A0A085NBC3"/>
<gene>
    <name evidence="1" type="ORF">M514_06881</name>
</gene>
<proteinExistence type="predicted"/>
<name>A0A085NBC3_9BILA</name>
<accession>A0A085NBC3</accession>
<reference evidence="1" key="1">
    <citation type="journal article" date="2014" name="Nat. Genet.">
        <title>Genome and transcriptome of the porcine whipworm Trichuris suis.</title>
        <authorList>
            <person name="Jex A.R."/>
            <person name="Nejsum P."/>
            <person name="Schwarz E.M."/>
            <person name="Hu L."/>
            <person name="Young N.D."/>
            <person name="Hall R.S."/>
            <person name="Korhonen P.K."/>
            <person name="Liao S."/>
            <person name="Thamsborg S."/>
            <person name="Xia J."/>
            <person name="Xu P."/>
            <person name="Wang S."/>
            <person name="Scheerlinck J.P."/>
            <person name="Hofmann A."/>
            <person name="Sternberg P.W."/>
            <person name="Wang J."/>
            <person name="Gasser R.B."/>
        </authorList>
    </citation>
    <scope>NUCLEOTIDE SEQUENCE [LARGE SCALE GENOMIC DNA]</scope>
    <source>
        <strain evidence="1">DCEP-RM93F</strain>
    </source>
</reference>
<protein>
    <recommendedName>
        <fullName evidence="2">Cystatin domain-containing protein</fullName>
    </recommendedName>
</protein>
<evidence type="ECO:0000313" key="1">
    <source>
        <dbReference type="EMBL" id="KFD66769.1"/>
    </source>
</evidence>
<evidence type="ECO:0008006" key="2">
    <source>
        <dbReference type="Google" id="ProtNLM"/>
    </source>
</evidence>